<reference evidence="2" key="2">
    <citation type="journal article" date="2013" name="J. Mol. Evol.">
        <title>pAO1 of Arthrobacter nicotinovorans and the spread of catabolic traits by horizontal gene transfer in gram-positive soil bacteria.</title>
        <authorList>
            <person name="Mihasan M."/>
            <person name="Brandsch R."/>
        </authorList>
    </citation>
    <scope>NUCLEOTIDE SEQUENCE [LARGE SCALE GENOMIC DNA]</scope>
    <source>
        <strain evidence="2">ATCC 49919</strain>
        <plasmid evidence="2">pAO1</plasmid>
    </source>
</reference>
<keyword evidence="1" id="KW-1133">Transmembrane helix</keyword>
<reference evidence="2" key="1">
    <citation type="journal article" date="2003" name="J. Bacteriol.">
        <title>Sequence of the 165-kilobase catabolic plasmid pAO1 from Arthrobacter nicotinovorans and identification of a pAO1-dependent nicotine uptake system.</title>
        <authorList>
            <person name="Igloi G.L."/>
            <person name="Brandsch R."/>
        </authorList>
    </citation>
    <scope>NUCLEOTIDE SEQUENCE [LARGE SCALE GENOMIC DNA]</scope>
    <source>
        <strain evidence="2">ATCC 49919</strain>
        <plasmid evidence="2">pAO1</plasmid>
    </source>
</reference>
<keyword evidence="2" id="KW-0614">Plasmid</keyword>
<keyword evidence="1" id="KW-0472">Membrane</keyword>
<dbReference type="EMBL" id="AJ507836">
    <property type="protein sequence ID" value="CAD47904.1"/>
    <property type="molecule type" value="Genomic_DNA"/>
</dbReference>
<feature type="transmembrane region" description="Helical" evidence="1">
    <location>
        <begin position="20"/>
        <end position="43"/>
    </location>
</feature>
<accession>Q8GAK0</accession>
<evidence type="ECO:0000313" key="2">
    <source>
        <dbReference type="EMBL" id="CAD47904.1"/>
    </source>
</evidence>
<geneLocation type="plasmid" evidence="2">
    <name>pAO1</name>
</geneLocation>
<name>Q8GAK0_PAENI</name>
<evidence type="ECO:0000256" key="1">
    <source>
        <dbReference type="SAM" id="Phobius"/>
    </source>
</evidence>
<protein>
    <submittedName>
        <fullName evidence="2">Uncharacterized protein</fullName>
    </submittedName>
</protein>
<sequence length="203" mass="21114">MTHPYPAMLPAPQHPKTPRALIITLIVIGSLAVASVLGAFIFFGIQSSAAAAHEAQASSAASSRAAASQSAAAEAANKARAQREAAASLAKAEAERAKADRIAMEKQGWTYVSDYLYFATPEEDYLCPSTRYGCTYMVVTNNKAGGCPRGIGVRASFISASGVSVYNGARTTGALAAGEQAQLDFTDLSGQGASFRVDSMSCY</sequence>
<keyword evidence="1" id="KW-0812">Transmembrane</keyword>
<dbReference type="AlphaFoldDB" id="Q8GAK0"/>
<dbReference type="RefSeq" id="WP_016359415.1">
    <property type="nucleotide sequence ID" value="NC_021229.1"/>
</dbReference>
<organism evidence="2">
    <name type="scientific">Paenarthrobacter nicotinovorans</name>
    <name type="common">Arthrobacter nicotinovorans</name>
    <dbReference type="NCBI Taxonomy" id="29320"/>
    <lineage>
        <taxon>Bacteria</taxon>
        <taxon>Bacillati</taxon>
        <taxon>Actinomycetota</taxon>
        <taxon>Actinomycetes</taxon>
        <taxon>Micrococcales</taxon>
        <taxon>Micrococcaceae</taxon>
        <taxon>Paenarthrobacter</taxon>
    </lineage>
</organism>
<proteinExistence type="predicted"/>